<feature type="compositionally biased region" description="Low complexity" evidence="7">
    <location>
        <begin position="95"/>
        <end position="120"/>
    </location>
</feature>
<dbReference type="Proteomes" id="UP000830158">
    <property type="component" value="Chromosome"/>
</dbReference>
<name>A0ABY4NQ20_9PSEU</name>
<evidence type="ECO:0000256" key="4">
    <source>
        <dbReference type="ARBA" id="ARBA00022798"/>
    </source>
</evidence>
<evidence type="ECO:0000256" key="2">
    <source>
        <dbReference type="ARBA" id="ARBA00012247"/>
    </source>
</evidence>
<evidence type="ECO:0000256" key="6">
    <source>
        <dbReference type="ARBA" id="ARBA00047512"/>
    </source>
</evidence>
<evidence type="ECO:0000256" key="8">
    <source>
        <dbReference type="SAM" id="SignalP"/>
    </source>
</evidence>
<dbReference type="InterPro" id="IPR030395">
    <property type="entry name" value="GP_PDE_dom"/>
</dbReference>
<dbReference type="PANTHER" id="PTHR43620">
    <property type="entry name" value="GLYCEROPHOSPHORYL DIESTER PHOSPHODIESTERASE"/>
    <property type="match status" value="1"/>
</dbReference>
<dbReference type="SUPFAM" id="SSF51695">
    <property type="entry name" value="PLC-like phosphodiesterases"/>
    <property type="match status" value="1"/>
</dbReference>
<proteinExistence type="inferred from homology"/>
<evidence type="ECO:0000256" key="5">
    <source>
        <dbReference type="ARBA" id="ARBA00022801"/>
    </source>
</evidence>
<evidence type="ECO:0000313" key="10">
    <source>
        <dbReference type="EMBL" id="UQS21532.1"/>
    </source>
</evidence>
<reference evidence="10" key="1">
    <citation type="submission" date="2022-01" db="EMBL/GenBank/DDBJ databases">
        <title>PSI-footprinting approach for the identification of protein synthesis inhibitor producers.</title>
        <authorList>
            <person name="Handel F."/>
            <person name="Kulik A."/>
            <person name="Wex K.W."/>
            <person name="Berscheid A."/>
            <person name="Saur J.S."/>
            <person name="Winkler A."/>
            <person name="Wibberg D."/>
            <person name="Kalinowski J."/>
            <person name="Broetz-Oesterhelt H."/>
            <person name="Mast Y."/>
        </authorList>
    </citation>
    <scope>NUCLEOTIDE SEQUENCE</scope>
    <source>
        <strain evidence="10">KNN 49.3e</strain>
    </source>
</reference>
<dbReference type="PANTHER" id="PTHR43620:SF7">
    <property type="entry name" value="GLYCEROPHOSPHODIESTER PHOSPHODIESTERASE GDPD5-RELATED"/>
    <property type="match status" value="1"/>
</dbReference>
<dbReference type="InterPro" id="IPR017946">
    <property type="entry name" value="PLC-like_Pdiesterase_TIM-brl"/>
</dbReference>
<dbReference type="PROSITE" id="PS51704">
    <property type="entry name" value="GP_PDE"/>
    <property type="match status" value="1"/>
</dbReference>
<feature type="chain" id="PRO_5045935969" description="glycerophosphodiester phosphodiesterase" evidence="8">
    <location>
        <begin position="28"/>
        <end position="126"/>
    </location>
</feature>
<comment type="similarity">
    <text evidence="1">Belongs to the glycerophosphoryl diester phosphodiesterase family.</text>
</comment>
<dbReference type="EMBL" id="CP091196">
    <property type="protein sequence ID" value="UQS21532.1"/>
    <property type="molecule type" value="Genomic_DNA"/>
</dbReference>
<keyword evidence="3 8" id="KW-0732">Signal</keyword>
<gene>
    <name evidence="10" type="ORF">L1857_01165</name>
</gene>
<evidence type="ECO:0000259" key="9">
    <source>
        <dbReference type="PROSITE" id="PS51704"/>
    </source>
</evidence>
<feature type="signal peptide" evidence="8">
    <location>
        <begin position="1"/>
        <end position="27"/>
    </location>
</feature>
<feature type="region of interest" description="Disordered" evidence="7">
    <location>
        <begin position="82"/>
        <end position="126"/>
    </location>
</feature>
<organism evidence="10 11">
    <name type="scientific">Amycolatopsis thermalba</name>
    <dbReference type="NCBI Taxonomy" id="944492"/>
    <lineage>
        <taxon>Bacteria</taxon>
        <taxon>Bacillati</taxon>
        <taxon>Actinomycetota</taxon>
        <taxon>Actinomycetes</taxon>
        <taxon>Pseudonocardiales</taxon>
        <taxon>Pseudonocardiaceae</taxon>
        <taxon>Amycolatopsis</taxon>
    </lineage>
</organism>
<protein>
    <recommendedName>
        <fullName evidence="2">glycerophosphodiester phosphodiesterase</fullName>
        <ecNumber evidence="2">3.1.4.46</ecNumber>
    </recommendedName>
</protein>
<feature type="domain" description="GP-PDE" evidence="9">
    <location>
        <begin position="37"/>
        <end position="126"/>
    </location>
</feature>
<evidence type="ECO:0000256" key="3">
    <source>
        <dbReference type="ARBA" id="ARBA00022729"/>
    </source>
</evidence>
<dbReference type="Gene3D" id="3.20.20.190">
    <property type="entry name" value="Phosphatidylinositol (PI) phosphodiesterase"/>
    <property type="match status" value="1"/>
</dbReference>
<keyword evidence="5" id="KW-0378">Hydrolase</keyword>
<sequence length="126" mass="13142">MRRRLAALALSGLFLVGAAGVTSASQAAPADKERAEPVVVGHRGAPGYRPEHTLASYELAYRQGADWVDVDLVPTKDGQLVARHENEIGGTTDVAARPSSRTGRPPRSSTASRSPAGSPRTSPSPS</sequence>
<dbReference type="EC" id="3.1.4.46" evidence="2"/>
<keyword evidence="11" id="KW-1185">Reference proteome</keyword>
<evidence type="ECO:0000313" key="11">
    <source>
        <dbReference type="Proteomes" id="UP000830158"/>
    </source>
</evidence>
<evidence type="ECO:0000256" key="7">
    <source>
        <dbReference type="SAM" id="MobiDB-lite"/>
    </source>
</evidence>
<dbReference type="Pfam" id="PF03009">
    <property type="entry name" value="GDPD"/>
    <property type="match status" value="1"/>
</dbReference>
<accession>A0ABY4NQ20</accession>
<evidence type="ECO:0000256" key="1">
    <source>
        <dbReference type="ARBA" id="ARBA00007277"/>
    </source>
</evidence>
<comment type="catalytic activity">
    <reaction evidence="6">
        <text>a sn-glycero-3-phosphodiester + H2O = an alcohol + sn-glycerol 3-phosphate + H(+)</text>
        <dbReference type="Rhea" id="RHEA:12969"/>
        <dbReference type="ChEBI" id="CHEBI:15377"/>
        <dbReference type="ChEBI" id="CHEBI:15378"/>
        <dbReference type="ChEBI" id="CHEBI:30879"/>
        <dbReference type="ChEBI" id="CHEBI:57597"/>
        <dbReference type="ChEBI" id="CHEBI:83408"/>
        <dbReference type="EC" id="3.1.4.46"/>
    </reaction>
</comment>
<keyword evidence="4" id="KW-0319">Glycerol metabolism</keyword>